<keyword evidence="10" id="KW-0548">Nucleotidyltransferase</keyword>
<comment type="caution">
    <text evidence="10">The sequence shown here is derived from an EMBL/GenBank/DDBJ whole genome shotgun (WGS) entry which is preliminary data.</text>
</comment>
<dbReference type="RefSeq" id="WP_188791905.1">
    <property type="nucleotide sequence ID" value="NZ_BMJV01000010.1"/>
</dbReference>
<dbReference type="Gene3D" id="3.90.550.10">
    <property type="entry name" value="Spore Coat Polysaccharide Biosynthesis Protein SpsA, Chain A"/>
    <property type="match status" value="1"/>
</dbReference>
<comment type="cofactor">
    <cofactor evidence="8">
        <name>Mg(2+)</name>
        <dbReference type="ChEBI" id="CHEBI:18420"/>
    </cofactor>
</comment>
<feature type="domain" description="MobA-like NTP transferase" evidence="9">
    <location>
        <begin position="6"/>
        <end position="176"/>
    </location>
</feature>
<dbReference type="HAMAP" id="MF_00316">
    <property type="entry name" value="MobA"/>
    <property type="match status" value="1"/>
</dbReference>
<feature type="binding site" evidence="8">
    <location>
        <position position="67"/>
    </location>
    <ligand>
        <name>GTP</name>
        <dbReference type="ChEBI" id="CHEBI:37565"/>
    </ligand>
</feature>
<feature type="binding site" evidence="8">
    <location>
        <position position="50"/>
    </location>
    <ligand>
        <name>GTP</name>
        <dbReference type="ChEBI" id="CHEBI:37565"/>
    </ligand>
</feature>
<proteinExistence type="inferred from homology"/>
<feature type="binding site" evidence="8">
    <location>
        <position position="22"/>
    </location>
    <ligand>
        <name>GTP</name>
        <dbReference type="ChEBI" id="CHEBI:37565"/>
    </ligand>
</feature>
<name>A0A8J3EID5_9RHOB</name>
<dbReference type="GO" id="GO:0005737">
    <property type="term" value="C:cytoplasm"/>
    <property type="evidence" value="ECO:0007669"/>
    <property type="project" value="UniProtKB-SubCell"/>
</dbReference>
<keyword evidence="1 8" id="KW-0963">Cytoplasm</keyword>
<sequence length="215" mass="22025">MKQPLGVILAGGLATRMGGVDKTLLTVGGQSLLSRIIDRLEPQVAGLALNANGDAARFATGLPVLADSIDGFAGPLAGVLAGLDWAADQGADSIVTVAGDTPFFPCDLVPQLMLATEALPHPLALAATPRDDQGEGEALKSGGKLNRHPTFGLWPVALRDDLRAALEGGLRKVVAWTDGHGAGEAVFSAEPFDPFFNVNTPEDLARAEAIASGAA</sequence>
<dbReference type="GO" id="GO:0005525">
    <property type="term" value="F:GTP binding"/>
    <property type="evidence" value="ECO:0007669"/>
    <property type="project" value="UniProtKB-UniRule"/>
</dbReference>
<evidence type="ECO:0000256" key="7">
    <source>
        <dbReference type="ARBA" id="ARBA00023150"/>
    </source>
</evidence>
<dbReference type="PANTHER" id="PTHR19136">
    <property type="entry name" value="MOLYBDENUM COFACTOR GUANYLYLTRANSFERASE"/>
    <property type="match status" value="1"/>
</dbReference>
<dbReference type="GO" id="GO:1902758">
    <property type="term" value="P:bis(molybdopterin guanine dinucleotide)molybdenum biosynthetic process"/>
    <property type="evidence" value="ECO:0007669"/>
    <property type="project" value="TreeGrafter"/>
</dbReference>
<dbReference type="InterPro" id="IPR029044">
    <property type="entry name" value="Nucleotide-diphossugar_trans"/>
</dbReference>
<feature type="binding site" evidence="8">
    <location>
        <begin position="9"/>
        <end position="11"/>
    </location>
    <ligand>
        <name>GTP</name>
        <dbReference type="ChEBI" id="CHEBI:37565"/>
    </ligand>
</feature>
<evidence type="ECO:0000256" key="3">
    <source>
        <dbReference type="ARBA" id="ARBA00022723"/>
    </source>
</evidence>
<evidence type="ECO:0000256" key="6">
    <source>
        <dbReference type="ARBA" id="ARBA00023134"/>
    </source>
</evidence>
<dbReference type="InterPro" id="IPR013482">
    <property type="entry name" value="Molybde_CF_guanTrfase"/>
</dbReference>
<evidence type="ECO:0000256" key="5">
    <source>
        <dbReference type="ARBA" id="ARBA00022842"/>
    </source>
</evidence>
<keyword evidence="2 8" id="KW-0808">Transferase</keyword>
<evidence type="ECO:0000313" key="10">
    <source>
        <dbReference type="EMBL" id="GGG84596.1"/>
    </source>
</evidence>
<feature type="binding site" evidence="8">
    <location>
        <position position="100"/>
    </location>
    <ligand>
        <name>Mg(2+)</name>
        <dbReference type="ChEBI" id="CHEBI:18420"/>
    </ligand>
</feature>
<evidence type="ECO:0000256" key="4">
    <source>
        <dbReference type="ARBA" id="ARBA00022741"/>
    </source>
</evidence>
<dbReference type="PANTHER" id="PTHR19136:SF81">
    <property type="entry name" value="MOLYBDENUM COFACTOR GUANYLYLTRANSFERASE"/>
    <property type="match status" value="1"/>
</dbReference>
<comment type="subcellular location">
    <subcellularLocation>
        <location evidence="8">Cytoplasm</location>
    </subcellularLocation>
</comment>
<reference evidence="10" key="1">
    <citation type="journal article" date="2014" name="Int. J. Syst. Evol. Microbiol.">
        <title>Complete genome sequence of Corynebacterium casei LMG S-19264T (=DSM 44701T), isolated from a smear-ripened cheese.</title>
        <authorList>
            <consortium name="US DOE Joint Genome Institute (JGI-PGF)"/>
            <person name="Walter F."/>
            <person name="Albersmeier A."/>
            <person name="Kalinowski J."/>
            <person name="Ruckert C."/>
        </authorList>
    </citation>
    <scope>NUCLEOTIDE SEQUENCE</scope>
    <source>
        <strain evidence="10">CGMCC 1.15762</strain>
    </source>
</reference>
<dbReference type="SUPFAM" id="SSF53448">
    <property type="entry name" value="Nucleotide-diphospho-sugar transferases"/>
    <property type="match status" value="1"/>
</dbReference>
<dbReference type="NCBIfam" id="TIGR02665">
    <property type="entry name" value="molyb_mobA"/>
    <property type="match status" value="1"/>
</dbReference>
<dbReference type="CDD" id="cd02503">
    <property type="entry name" value="MobA"/>
    <property type="match status" value="1"/>
</dbReference>
<feature type="binding site" evidence="8">
    <location>
        <position position="100"/>
    </location>
    <ligand>
        <name>GTP</name>
        <dbReference type="ChEBI" id="CHEBI:37565"/>
    </ligand>
</feature>
<keyword evidence="3 8" id="KW-0479">Metal-binding</keyword>
<comment type="catalytic activity">
    <reaction evidence="8">
        <text>Mo-molybdopterin + GTP + H(+) = Mo-molybdopterin guanine dinucleotide + diphosphate</text>
        <dbReference type="Rhea" id="RHEA:34243"/>
        <dbReference type="ChEBI" id="CHEBI:15378"/>
        <dbReference type="ChEBI" id="CHEBI:33019"/>
        <dbReference type="ChEBI" id="CHEBI:37565"/>
        <dbReference type="ChEBI" id="CHEBI:71302"/>
        <dbReference type="ChEBI" id="CHEBI:71310"/>
        <dbReference type="EC" id="2.7.7.77"/>
    </reaction>
</comment>
<dbReference type="EC" id="2.7.7.77" evidence="8"/>
<comment type="subunit">
    <text evidence="8">Monomer.</text>
</comment>
<evidence type="ECO:0000256" key="8">
    <source>
        <dbReference type="HAMAP-Rule" id="MF_00316"/>
    </source>
</evidence>
<comment type="function">
    <text evidence="8">Transfers a GMP moiety from GTP to Mo-molybdopterin (Mo-MPT) cofactor (Moco or molybdenum cofactor) to form Mo-molybdopterin guanine dinucleotide (Mo-MGD) cofactor.</text>
</comment>
<dbReference type="InterPro" id="IPR025877">
    <property type="entry name" value="MobA-like_NTP_Trfase"/>
</dbReference>
<dbReference type="GO" id="GO:0046872">
    <property type="term" value="F:metal ion binding"/>
    <property type="evidence" value="ECO:0007669"/>
    <property type="project" value="UniProtKB-KW"/>
</dbReference>
<evidence type="ECO:0000259" key="9">
    <source>
        <dbReference type="Pfam" id="PF12804"/>
    </source>
</evidence>
<dbReference type="EMBL" id="BMJV01000010">
    <property type="protein sequence ID" value="GGG84596.1"/>
    <property type="molecule type" value="Genomic_DNA"/>
</dbReference>
<comment type="domain">
    <text evidence="8">The N-terminal domain determines nucleotide recognition and specific binding, while the C-terminal domain determines the specific binding to the target protein.</text>
</comment>
<keyword evidence="7 8" id="KW-0501">Molybdenum cofactor biosynthesis</keyword>
<gene>
    <name evidence="8 10" type="primary">mobA</name>
    <name evidence="10" type="ORF">GCM10011415_38380</name>
</gene>
<dbReference type="Pfam" id="PF12804">
    <property type="entry name" value="NTP_transf_3"/>
    <property type="match status" value="1"/>
</dbReference>
<dbReference type="GO" id="GO:0061603">
    <property type="term" value="F:molybdenum cofactor guanylyltransferase activity"/>
    <property type="evidence" value="ECO:0007669"/>
    <property type="project" value="UniProtKB-EC"/>
</dbReference>
<evidence type="ECO:0000256" key="2">
    <source>
        <dbReference type="ARBA" id="ARBA00022679"/>
    </source>
</evidence>
<keyword evidence="5 8" id="KW-0460">Magnesium</keyword>
<keyword evidence="11" id="KW-1185">Reference proteome</keyword>
<dbReference type="Proteomes" id="UP000617145">
    <property type="component" value="Unassembled WGS sequence"/>
</dbReference>
<dbReference type="AlphaFoldDB" id="A0A8J3EID5"/>
<keyword evidence="6 8" id="KW-0342">GTP-binding</keyword>
<accession>A0A8J3EID5</accession>
<keyword evidence="4 8" id="KW-0547">Nucleotide-binding</keyword>
<evidence type="ECO:0000313" key="11">
    <source>
        <dbReference type="Proteomes" id="UP000617145"/>
    </source>
</evidence>
<reference evidence="10" key="2">
    <citation type="submission" date="2020-09" db="EMBL/GenBank/DDBJ databases">
        <authorList>
            <person name="Sun Q."/>
            <person name="Zhou Y."/>
        </authorList>
    </citation>
    <scope>NUCLEOTIDE SEQUENCE</scope>
    <source>
        <strain evidence="10">CGMCC 1.15762</strain>
    </source>
</reference>
<organism evidence="10 11">
    <name type="scientific">Salipiger pallidus</name>
    <dbReference type="NCBI Taxonomy" id="1775170"/>
    <lineage>
        <taxon>Bacteria</taxon>
        <taxon>Pseudomonadati</taxon>
        <taxon>Pseudomonadota</taxon>
        <taxon>Alphaproteobacteria</taxon>
        <taxon>Rhodobacterales</taxon>
        <taxon>Roseobacteraceae</taxon>
        <taxon>Salipiger</taxon>
    </lineage>
</organism>
<evidence type="ECO:0000256" key="1">
    <source>
        <dbReference type="ARBA" id="ARBA00022490"/>
    </source>
</evidence>
<protein>
    <recommendedName>
        <fullName evidence="8">Molybdenum cofactor guanylyltransferase</fullName>
        <shortName evidence="8">MoCo guanylyltransferase</shortName>
        <ecNumber evidence="8">2.7.7.77</ecNumber>
    </recommendedName>
    <alternativeName>
        <fullName evidence="8">GTP:molybdopterin guanylyltransferase</fullName>
    </alternativeName>
    <alternativeName>
        <fullName evidence="8">Mo-MPT guanylyltransferase</fullName>
    </alternativeName>
    <alternativeName>
        <fullName evidence="8">Molybdopterin guanylyltransferase</fullName>
    </alternativeName>
    <alternativeName>
        <fullName evidence="8">Molybdopterin-guanine dinucleotide synthase</fullName>
        <shortName evidence="8">MGD synthase</shortName>
    </alternativeName>
</protein>
<comment type="similarity">
    <text evidence="8">Belongs to the MobA family.</text>
</comment>